<protein>
    <submittedName>
        <fullName evidence="1">Uncharacterized protein</fullName>
    </submittedName>
</protein>
<reference evidence="1 2" key="1">
    <citation type="submission" date="2024-05" db="EMBL/GenBank/DDBJ databases">
        <authorList>
            <person name="Wallberg A."/>
        </authorList>
    </citation>
    <scope>NUCLEOTIDE SEQUENCE [LARGE SCALE GENOMIC DNA]</scope>
</reference>
<name>A0AAV2QY42_MEGNR</name>
<dbReference type="EMBL" id="CAXKWB010011263">
    <property type="protein sequence ID" value="CAL4100623.1"/>
    <property type="molecule type" value="Genomic_DNA"/>
</dbReference>
<gene>
    <name evidence="1" type="ORF">MNOR_LOCUS16843</name>
</gene>
<evidence type="ECO:0000313" key="1">
    <source>
        <dbReference type="EMBL" id="CAL4100623.1"/>
    </source>
</evidence>
<dbReference type="Proteomes" id="UP001497623">
    <property type="component" value="Unassembled WGS sequence"/>
</dbReference>
<organism evidence="1 2">
    <name type="scientific">Meganyctiphanes norvegica</name>
    <name type="common">Northern krill</name>
    <name type="synonym">Thysanopoda norvegica</name>
    <dbReference type="NCBI Taxonomy" id="48144"/>
    <lineage>
        <taxon>Eukaryota</taxon>
        <taxon>Metazoa</taxon>
        <taxon>Ecdysozoa</taxon>
        <taxon>Arthropoda</taxon>
        <taxon>Crustacea</taxon>
        <taxon>Multicrustacea</taxon>
        <taxon>Malacostraca</taxon>
        <taxon>Eumalacostraca</taxon>
        <taxon>Eucarida</taxon>
        <taxon>Euphausiacea</taxon>
        <taxon>Euphausiidae</taxon>
        <taxon>Meganyctiphanes</taxon>
    </lineage>
</organism>
<dbReference type="AlphaFoldDB" id="A0AAV2QY42"/>
<proteinExistence type="predicted"/>
<evidence type="ECO:0000313" key="2">
    <source>
        <dbReference type="Proteomes" id="UP001497623"/>
    </source>
</evidence>
<accession>A0AAV2QY42</accession>
<comment type="caution">
    <text evidence="1">The sequence shown here is derived from an EMBL/GenBank/DDBJ whole genome shotgun (WGS) entry which is preliminary data.</text>
</comment>
<keyword evidence="2" id="KW-1185">Reference proteome</keyword>
<sequence length="292" mass="35218">MASRSRSKKNKKFALLLDERPLPSSGRHFYTWKPRKTKYIYKLTSSSMDNYEVFEFLSHVEHFQHFEISQEHRKFFPNQISYWNNSRFYDRYKSRNQTQLKFVWFGPKKNPYEHNWYGNISYTVPMKTFMDCMKFISTNLYFVEIVDFKTTSATRFLFSHRQYIHLQHYDPTTIGGPWYEDENGEHFFAKCLNRRYLPDADEVPHEFEIMIELQDGDYSEVFKICDTEAVDHSDANEVDYNGKPCRKRCKQYQTSDGGDKKEICPTDWSISRTEEELERFKQNQHLVEMVTI</sequence>